<organism evidence="1 2">
    <name type="scientific">Eleusine coracana subsp. coracana</name>
    <dbReference type="NCBI Taxonomy" id="191504"/>
    <lineage>
        <taxon>Eukaryota</taxon>
        <taxon>Viridiplantae</taxon>
        <taxon>Streptophyta</taxon>
        <taxon>Embryophyta</taxon>
        <taxon>Tracheophyta</taxon>
        <taxon>Spermatophyta</taxon>
        <taxon>Magnoliopsida</taxon>
        <taxon>Liliopsida</taxon>
        <taxon>Poales</taxon>
        <taxon>Poaceae</taxon>
        <taxon>PACMAD clade</taxon>
        <taxon>Chloridoideae</taxon>
        <taxon>Cynodonteae</taxon>
        <taxon>Eleusininae</taxon>
        <taxon>Eleusine</taxon>
    </lineage>
</organism>
<sequence>MPREAWVHHLAKQALVAPPPPHPNQITASAVSSSLRHCHIPPRPDSCGLCFCRRLRLLALVHLGRHRHRRRRITERGSSWRRGEAKRGIGGFADAMEGGR</sequence>
<name>A0AAV5FJL8_ELECO</name>
<keyword evidence="2" id="KW-1185">Reference proteome</keyword>
<proteinExistence type="predicted"/>
<comment type="caution">
    <text evidence="1">The sequence shown here is derived from an EMBL/GenBank/DDBJ whole genome shotgun (WGS) entry which is preliminary data.</text>
</comment>
<reference evidence="1" key="2">
    <citation type="submission" date="2021-12" db="EMBL/GenBank/DDBJ databases">
        <title>Resequencing data analysis of finger millet.</title>
        <authorList>
            <person name="Hatakeyama M."/>
            <person name="Aluri S."/>
            <person name="Balachadran M.T."/>
            <person name="Sivarajan S.R."/>
            <person name="Poveda L."/>
            <person name="Shimizu-Inatsugi R."/>
            <person name="Schlapbach R."/>
            <person name="Sreeman S.M."/>
            <person name="Shimizu K.K."/>
        </authorList>
    </citation>
    <scope>NUCLEOTIDE SEQUENCE</scope>
</reference>
<dbReference type="AlphaFoldDB" id="A0AAV5FJL8"/>
<gene>
    <name evidence="1" type="primary">gb23100</name>
    <name evidence="1" type="ORF">PR202_gb23100</name>
</gene>
<reference evidence="1" key="1">
    <citation type="journal article" date="2018" name="DNA Res.">
        <title>Multiple hybrid de novo genome assembly of finger millet, an orphan allotetraploid crop.</title>
        <authorList>
            <person name="Hatakeyama M."/>
            <person name="Aluri S."/>
            <person name="Balachadran M.T."/>
            <person name="Sivarajan S.R."/>
            <person name="Patrignani A."/>
            <person name="Gruter S."/>
            <person name="Poveda L."/>
            <person name="Shimizu-Inatsugi R."/>
            <person name="Baeten J."/>
            <person name="Francoijs K.J."/>
            <person name="Nataraja K.N."/>
            <person name="Reddy Y.A.N."/>
            <person name="Phadnis S."/>
            <person name="Ravikumar R.L."/>
            <person name="Schlapbach R."/>
            <person name="Sreeman S.M."/>
            <person name="Shimizu K.K."/>
        </authorList>
    </citation>
    <scope>NUCLEOTIDE SEQUENCE</scope>
</reference>
<dbReference type="Proteomes" id="UP001054889">
    <property type="component" value="Unassembled WGS sequence"/>
</dbReference>
<protein>
    <submittedName>
        <fullName evidence="1">Uncharacterized protein</fullName>
    </submittedName>
</protein>
<accession>A0AAV5FJL8</accession>
<evidence type="ECO:0000313" key="2">
    <source>
        <dbReference type="Proteomes" id="UP001054889"/>
    </source>
</evidence>
<evidence type="ECO:0000313" key="1">
    <source>
        <dbReference type="EMBL" id="GJN34441.1"/>
    </source>
</evidence>
<dbReference type="EMBL" id="BQKI01000085">
    <property type="protein sequence ID" value="GJN34441.1"/>
    <property type="molecule type" value="Genomic_DNA"/>
</dbReference>